<evidence type="ECO:0000259" key="2">
    <source>
        <dbReference type="Pfam" id="PF07885"/>
    </source>
</evidence>
<feature type="transmembrane region" description="Helical" evidence="1">
    <location>
        <begin position="304"/>
        <end position="324"/>
    </location>
</feature>
<evidence type="ECO:0000313" key="3">
    <source>
        <dbReference type="EMBL" id="CAG9332262.1"/>
    </source>
</evidence>
<dbReference type="SUPFAM" id="SSF81324">
    <property type="entry name" value="Voltage-gated potassium channels"/>
    <property type="match status" value="1"/>
</dbReference>
<sequence>MLIHTSADEFISESSRSSLILSSFSMNHLSTSSKNLYIQWRLAELIAAIFAVIGIITSTVDYEKSYSDDRTHSNCKENEEEAFNWITFAFTVISLIFLYIRHQSKQQWYRFRRNPFLVNTLKYDEFNRIIRKKRRRLSMSFFMEFIILSIFPYPYIHWPVYINQNYRLAKADGENNTVEVCYIFTEFLYVFMYVRVLFIFRAIFNLSSYQDDHARYYCAKYEAKSNVRFSIRCLMKTHPFFVVAVFIVPGFLLFGIFLRVFERPYTDISGFDFESYSNAVWCCAEAIATIGFGDLYPGTHFGRMVTIISALWGAFAFSMVVFILETSLQLDTSQNKAFYAIKSTRTAGIVAIDAFRLNLIKKKYGVRSMGFKQQLQELEKSLKAFHNTNKMLNTIQSKEEAGLLQTKSKFKKIKTRLSRIESKLDKLLGTIN</sequence>
<evidence type="ECO:0000313" key="4">
    <source>
        <dbReference type="Proteomes" id="UP001162131"/>
    </source>
</evidence>
<comment type="caution">
    <text evidence="3">The sequence shown here is derived from an EMBL/GenBank/DDBJ whole genome shotgun (WGS) entry which is preliminary data.</text>
</comment>
<name>A0AAU9K3G3_9CILI</name>
<feature type="domain" description="Potassium channel" evidence="2">
    <location>
        <begin position="272"/>
        <end position="324"/>
    </location>
</feature>
<dbReference type="EMBL" id="CAJZBQ010000054">
    <property type="protein sequence ID" value="CAG9332262.1"/>
    <property type="molecule type" value="Genomic_DNA"/>
</dbReference>
<reference evidence="3" key="1">
    <citation type="submission" date="2021-09" db="EMBL/GenBank/DDBJ databases">
        <authorList>
            <consortium name="AG Swart"/>
            <person name="Singh M."/>
            <person name="Singh A."/>
            <person name="Seah K."/>
            <person name="Emmerich C."/>
        </authorList>
    </citation>
    <scope>NUCLEOTIDE SEQUENCE</scope>
    <source>
        <strain evidence="3">ATCC30299</strain>
    </source>
</reference>
<feature type="transmembrane region" description="Helical" evidence="1">
    <location>
        <begin position="137"/>
        <end position="156"/>
    </location>
</feature>
<organism evidence="3 4">
    <name type="scientific">Blepharisma stoltei</name>
    <dbReference type="NCBI Taxonomy" id="1481888"/>
    <lineage>
        <taxon>Eukaryota</taxon>
        <taxon>Sar</taxon>
        <taxon>Alveolata</taxon>
        <taxon>Ciliophora</taxon>
        <taxon>Postciliodesmatophora</taxon>
        <taxon>Heterotrichea</taxon>
        <taxon>Heterotrichida</taxon>
        <taxon>Blepharismidae</taxon>
        <taxon>Blepharisma</taxon>
    </lineage>
</organism>
<dbReference type="InterPro" id="IPR013099">
    <property type="entry name" value="K_chnl_dom"/>
</dbReference>
<dbReference type="InterPro" id="IPR015449">
    <property type="entry name" value="K_chnl_Ca-activ_SK"/>
</dbReference>
<dbReference type="Pfam" id="PF07885">
    <property type="entry name" value="Ion_trans_2"/>
    <property type="match status" value="1"/>
</dbReference>
<dbReference type="AlphaFoldDB" id="A0AAU9K3G3"/>
<feature type="transmembrane region" description="Helical" evidence="1">
    <location>
        <begin position="187"/>
        <end position="206"/>
    </location>
</feature>
<dbReference type="Gene3D" id="1.10.287.70">
    <property type="match status" value="1"/>
</dbReference>
<feature type="transmembrane region" description="Helical" evidence="1">
    <location>
        <begin position="82"/>
        <end position="100"/>
    </location>
</feature>
<dbReference type="GO" id="GO:0016020">
    <property type="term" value="C:membrane"/>
    <property type="evidence" value="ECO:0007669"/>
    <property type="project" value="InterPro"/>
</dbReference>
<evidence type="ECO:0000256" key="1">
    <source>
        <dbReference type="SAM" id="Phobius"/>
    </source>
</evidence>
<feature type="transmembrane region" description="Helical" evidence="1">
    <location>
        <begin position="42"/>
        <end position="62"/>
    </location>
</feature>
<keyword evidence="1" id="KW-0812">Transmembrane</keyword>
<proteinExistence type="predicted"/>
<gene>
    <name evidence="3" type="ORF">BSTOLATCC_MIC55713</name>
</gene>
<keyword evidence="1" id="KW-1133">Transmembrane helix</keyword>
<keyword evidence="1" id="KW-0472">Membrane</keyword>
<protein>
    <recommendedName>
        <fullName evidence="2">Potassium channel domain-containing protein</fullName>
    </recommendedName>
</protein>
<accession>A0AAU9K3G3</accession>
<keyword evidence="4" id="KW-1185">Reference proteome</keyword>
<dbReference type="PANTHER" id="PTHR10153">
    <property type="entry name" value="SMALL CONDUCTANCE CALCIUM-ACTIVATED POTASSIUM CHANNEL"/>
    <property type="match status" value="1"/>
</dbReference>
<feature type="transmembrane region" description="Helical" evidence="1">
    <location>
        <begin position="240"/>
        <end position="261"/>
    </location>
</feature>
<dbReference type="Proteomes" id="UP001162131">
    <property type="component" value="Unassembled WGS sequence"/>
</dbReference>
<dbReference type="GO" id="GO:0016286">
    <property type="term" value="F:small conductance calcium-activated potassium channel activity"/>
    <property type="evidence" value="ECO:0007669"/>
    <property type="project" value="InterPro"/>
</dbReference>